<dbReference type="SUPFAM" id="SSF142921">
    <property type="entry name" value="WGR domain-like"/>
    <property type="match status" value="1"/>
</dbReference>
<evidence type="ECO:0000256" key="3">
    <source>
        <dbReference type="ARBA" id="ARBA00022705"/>
    </source>
</evidence>
<keyword evidence="7" id="KW-0862">Zinc</keyword>
<evidence type="ECO:0000256" key="5">
    <source>
        <dbReference type="ARBA" id="ARBA00023204"/>
    </source>
</evidence>
<dbReference type="PROSITE" id="PS50966">
    <property type="entry name" value="ZF_SWIM"/>
    <property type="match status" value="1"/>
</dbReference>
<dbReference type="CDD" id="cd07896">
    <property type="entry name" value="Adenylation_kDNA_ligase_like"/>
    <property type="match status" value="1"/>
</dbReference>
<dbReference type="InterPro" id="IPR050326">
    <property type="entry name" value="NAD_dep_DNA_ligaseB"/>
</dbReference>
<evidence type="ECO:0000256" key="8">
    <source>
        <dbReference type="SAM" id="MobiDB-lite"/>
    </source>
</evidence>
<dbReference type="EMBL" id="PUHZ01000019">
    <property type="protein sequence ID" value="PQO44425.1"/>
    <property type="molecule type" value="Genomic_DNA"/>
</dbReference>
<dbReference type="OrthoDB" id="9767858at2"/>
<evidence type="ECO:0000256" key="7">
    <source>
        <dbReference type="PROSITE-ProRule" id="PRU00325"/>
    </source>
</evidence>
<dbReference type="InterPro" id="IPR012310">
    <property type="entry name" value="DNA_ligase_ATP-dep_cent"/>
</dbReference>
<dbReference type="Proteomes" id="UP000237819">
    <property type="component" value="Unassembled WGS sequence"/>
</dbReference>
<dbReference type="InterPro" id="IPR029319">
    <property type="entry name" value="DNA_ligase_OB"/>
</dbReference>
<dbReference type="Pfam" id="PF01068">
    <property type="entry name" value="DNA_ligase_A_M"/>
    <property type="match status" value="1"/>
</dbReference>
<evidence type="ECO:0000256" key="2">
    <source>
        <dbReference type="ARBA" id="ARBA00022598"/>
    </source>
</evidence>
<dbReference type="SUPFAM" id="SSF56091">
    <property type="entry name" value="DNA ligase/mRNA capping enzyme, catalytic domain"/>
    <property type="match status" value="1"/>
</dbReference>
<dbReference type="InterPro" id="IPR007527">
    <property type="entry name" value="Znf_SWIM"/>
</dbReference>
<feature type="region of interest" description="Disordered" evidence="8">
    <location>
        <begin position="335"/>
        <end position="364"/>
    </location>
</feature>
<dbReference type="GO" id="GO:0006281">
    <property type="term" value="P:DNA repair"/>
    <property type="evidence" value="ECO:0007669"/>
    <property type="project" value="UniProtKB-KW"/>
</dbReference>
<dbReference type="InterPro" id="IPR049809">
    <property type="entry name" value="YehF/YfeS-like_WGR"/>
</dbReference>
<keyword evidence="2 11" id="KW-0436">Ligase</keyword>
<dbReference type="Gene3D" id="3.30.470.30">
    <property type="entry name" value="DNA ligase/mRNA capping enzyme"/>
    <property type="match status" value="1"/>
</dbReference>
<evidence type="ECO:0000313" key="11">
    <source>
        <dbReference type="EMBL" id="PQO44425.1"/>
    </source>
</evidence>
<comment type="catalytic activity">
    <reaction evidence="6">
        <text>ATP + (deoxyribonucleotide)n-3'-hydroxyl + 5'-phospho-(deoxyribonucleotide)m = (deoxyribonucleotide)n+m + AMP + diphosphate.</text>
        <dbReference type="EC" id="6.5.1.1"/>
    </reaction>
</comment>
<keyword evidence="4" id="KW-0227">DNA damage</keyword>
<dbReference type="GO" id="GO:0006310">
    <property type="term" value="P:DNA recombination"/>
    <property type="evidence" value="ECO:0007669"/>
    <property type="project" value="InterPro"/>
</dbReference>
<evidence type="ECO:0000256" key="4">
    <source>
        <dbReference type="ARBA" id="ARBA00022763"/>
    </source>
</evidence>
<sequence length="438" mass="48583">MPDIPDGESVEVKGSGTKPYVLKNIGGVYSCSCPAWRNQSTPIERRTCKHLRKVRSEEAERERIGGELPAKPVKSAKEAKGPPLLLAQSWDNATDLSGWWMSEKLDGVRAYWDGTQILSRQGNVYHAPDWFVEGLPSTPLDGELWIDRKRFQQTVSVVRRQDKSDHWKNVRLLVFDAPECEGSFENRLEYLAETLGPSQHPYATVHQHQCCESLAHLREELTKVEQLGGEGLMLREPGSKYEVGRSMSLLKVKSFHDTEAVVLDHRAGKGKFKGMLGALIVQLPDGTEFSVGTGFSDAERVSPPPPGSVITFRYQELSDGGVPRFPSFVRVSSLASAPPTEAPPSKSRPAKKTSLKKKVDAAPEAPAAAKEARYFEFSDGKSNKFWEVSIASLVVTVRYGRIGTDGTTKVKELASVEAAQKHYEKLIAEKENKGYTER</sequence>
<dbReference type="GO" id="GO:0006260">
    <property type="term" value="P:DNA replication"/>
    <property type="evidence" value="ECO:0007669"/>
    <property type="project" value="UniProtKB-KW"/>
</dbReference>
<comment type="caution">
    <text evidence="11">The sequence shown here is derived from an EMBL/GenBank/DDBJ whole genome shotgun (WGS) entry which is preliminary data.</text>
</comment>
<accession>A0A2S8GJ02</accession>
<name>A0A2S8GJ02_9BACT</name>
<evidence type="ECO:0000256" key="1">
    <source>
        <dbReference type="ARBA" id="ARBA00001968"/>
    </source>
</evidence>
<proteinExistence type="predicted"/>
<evidence type="ECO:0000259" key="9">
    <source>
        <dbReference type="PROSITE" id="PS50966"/>
    </source>
</evidence>
<dbReference type="Pfam" id="PF05406">
    <property type="entry name" value="WGR"/>
    <property type="match status" value="1"/>
</dbReference>
<keyword evidence="5" id="KW-0234">DNA repair</keyword>
<dbReference type="CDD" id="cd07996">
    <property type="entry name" value="WGR_MMR_like"/>
    <property type="match status" value="1"/>
</dbReference>
<dbReference type="GO" id="GO:0003910">
    <property type="term" value="F:DNA ligase (ATP) activity"/>
    <property type="evidence" value="ECO:0007669"/>
    <property type="project" value="UniProtKB-EC"/>
</dbReference>
<dbReference type="RefSeq" id="WP_105336951.1">
    <property type="nucleotide sequence ID" value="NZ_PUHZ01000019.1"/>
</dbReference>
<dbReference type="GO" id="GO:0008270">
    <property type="term" value="F:zinc ion binding"/>
    <property type="evidence" value="ECO:0007669"/>
    <property type="project" value="UniProtKB-KW"/>
</dbReference>
<dbReference type="InterPro" id="IPR008893">
    <property type="entry name" value="WGR_domain"/>
</dbReference>
<dbReference type="PROSITE" id="PS00333">
    <property type="entry name" value="DNA_LIGASE_A2"/>
    <property type="match status" value="1"/>
</dbReference>
<dbReference type="Gene3D" id="2.40.50.140">
    <property type="entry name" value="Nucleic acid-binding proteins"/>
    <property type="match status" value="1"/>
</dbReference>
<evidence type="ECO:0000256" key="6">
    <source>
        <dbReference type="ARBA" id="ARBA00034003"/>
    </source>
</evidence>
<feature type="domain" description="WGR" evidence="10">
    <location>
        <begin position="373"/>
        <end position="438"/>
    </location>
</feature>
<keyword evidence="7" id="KW-0863">Zinc-finger</keyword>
<evidence type="ECO:0000313" key="12">
    <source>
        <dbReference type="Proteomes" id="UP000237819"/>
    </source>
</evidence>
<gene>
    <name evidence="11" type="ORF">C5Y93_18590</name>
</gene>
<protein>
    <submittedName>
        <fullName evidence="11">DNA ligase</fullName>
    </submittedName>
</protein>
<comment type="cofactor">
    <cofactor evidence="1">
        <name>a divalent metal cation</name>
        <dbReference type="ChEBI" id="CHEBI:60240"/>
    </cofactor>
</comment>
<organism evidence="11 12">
    <name type="scientific">Blastopirellula marina</name>
    <dbReference type="NCBI Taxonomy" id="124"/>
    <lineage>
        <taxon>Bacteria</taxon>
        <taxon>Pseudomonadati</taxon>
        <taxon>Planctomycetota</taxon>
        <taxon>Planctomycetia</taxon>
        <taxon>Pirellulales</taxon>
        <taxon>Pirellulaceae</taxon>
        <taxon>Blastopirellula</taxon>
    </lineage>
</organism>
<evidence type="ECO:0000259" key="10">
    <source>
        <dbReference type="PROSITE" id="PS51977"/>
    </source>
</evidence>
<reference evidence="11 12" key="1">
    <citation type="submission" date="2018-02" db="EMBL/GenBank/DDBJ databases">
        <title>Comparative genomes isolates from brazilian mangrove.</title>
        <authorList>
            <person name="Araujo J.E."/>
            <person name="Taketani R.G."/>
            <person name="Silva M.C.P."/>
            <person name="Loureco M.V."/>
            <person name="Andreote F.D."/>
        </authorList>
    </citation>
    <scope>NUCLEOTIDE SEQUENCE [LARGE SCALE GENOMIC DNA]</scope>
    <source>
        <strain evidence="11 12">Nap-Phe MGV</strain>
    </source>
</reference>
<dbReference type="Gene3D" id="3.30.1490.70">
    <property type="match status" value="1"/>
</dbReference>
<dbReference type="InterPro" id="IPR012340">
    <property type="entry name" value="NA-bd_OB-fold"/>
</dbReference>
<dbReference type="SUPFAM" id="SSF50249">
    <property type="entry name" value="Nucleic acid-binding proteins"/>
    <property type="match status" value="1"/>
</dbReference>
<dbReference type="InterPro" id="IPR016059">
    <property type="entry name" value="DNA_ligase_ATP-dep_CS"/>
</dbReference>
<dbReference type="PANTHER" id="PTHR47810:SF1">
    <property type="entry name" value="DNA LIGASE B"/>
    <property type="match status" value="1"/>
</dbReference>
<dbReference type="NCBIfam" id="NF006592">
    <property type="entry name" value="PRK09125.1"/>
    <property type="match status" value="1"/>
</dbReference>
<dbReference type="InterPro" id="IPR036930">
    <property type="entry name" value="WGR_dom_sf"/>
</dbReference>
<dbReference type="GO" id="GO:0005524">
    <property type="term" value="F:ATP binding"/>
    <property type="evidence" value="ECO:0007669"/>
    <property type="project" value="InterPro"/>
</dbReference>
<dbReference type="Pfam" id="PF14743">
    <property type="entry name" value="DNA_ligase_OB_2"/>
    <property type="match status" value="1"/>
</dbReference>
<keyword evidence="3" id="KW-0235">DNA replication</keyword>
<feature type="domain" description="SWIM-type" evidence="9">
    <location>
        <begin position="20"/>
        <end position="59"/>
    </location>
</feature>
<dbReference type="CDD" id="cd08041">
    <property type="entry name" value="OBF_kDNA_ligase_like"/>
    <property type="match status" value="1"/>
</dbReference>
<dbReference type="SMART" id="SM00773">
    <property type="entry name" value="WGR"/>
    <property type="match status" value="1"/>
</dbReference>
<dbReference type="AlphaFoldDB" id="A0A2S8GJ02"/>
<keyword evidence="7" id="KW-0479">Metal-binding</keyword>
<dbReference type="PANTHER" id="PTHR47810">
    <property type="entry name" value="DNA LIGASE"/>
    <property type="match status" value="1"/>
</dbReference>
<dbReference type="PROSITE" id="PS51977">
    <property type="entry name" value="WGR"/>
    <property type="match status" value="1"/>
</dbReference>
<dbReference type="Gene3D" id="2.20.140.10">
    <property type="entry name" value="WGR domain"/>
    <property type="match status" value="1"/>
</dbReference>